<dbReference type="OrthoDB" id="5624736at2"/>
<keyword evidence="3" id="KW-1185">Reference proteome</keyword>
<feature type="chain" id="PRO_5016269975" evidence="1">
    <location>
        <begin position="30"/>
        <end position="173"/>
    </location>
</feature>
<keyword evidence="1" id="KW-0732">Signal</keyword>
<name>A0A317CPN7_9GAMM</name>
<sequence length="173" mass="18879">MKTKEKSFRSSFFVTSAVSALFLSSLAVAADLDDLDSITDRAAASCPLNSGGPTLLGTKWRVSKTYNNVVPEGLDMTMNVSLNTMAGDTGCNKYAAKFKQVGYTGFSIVHMSRTRHPCKLLRPEAGGKTIHVGNQEGAYLRIMRRMGSVQQLDDGVLVFYDRNGKKGLEMTKL</sequence>
<dbReference type="Proteomes" id="UP000245506">
    <property type="component" value="Unassembled WGS sequence"/>
</dbReference>
<reference evidence="2 3" key="1">
    <citation type="submission" date="2018-05" db="EMBL/GenBank/DDBJ databases">
        <title>Leucothrix arctica sp. nov., isolated from Arctic seawater.</title>
        <authorList>
            <person name="Choi A."/>
            <person name="Baek K."/>
        </authorList>
    </citation>
    <scope>NUCLEOTIDE SEQUENCE [LARGE SCALE GENOMIC DNA]</scope>
    <source>
        <strain evidence="2 3">IMCC9719</strain>
    </source>
</reference>
<dbReference type="InterPro" id="IPR038670">
    <property type="entry name" value="HslJ-like_sf"/>
</dbReference>
<evidence type="ECO:0000313" key="2">
    <source>
        <dbReference type="EMBL" id="PWQ98340.1"/>
    </source>
</evidence>
<gene>
    <name evidence="2" type="ORF">DKT75_04215</name>
</gene>
<dbReference type="RefSeq" id="WP_109822181.1">
    <property type="nucleotide sequence ID" value="NZ_QGKL01000012.1"/>
</dbReference>
<feature type="signal peptide" evidence="1">
    <location>
        <begin position="1"/>
        <end position="29"/>
    </location>
</feature>
<comment type="caution">
    <text evidence="2">The sequence shown here is derived from an EMBL/GenBank/DDBJ whole genome shotgun (WGS) entry which is preliminary data.</text>
</comment>
<protein>
    <submittedName>
        <fullName evidence="2">Uncharacterized protein</fullName>
    </submittedName>
</protein>
<evidence type="ECO:0000256" key="1">
    <source>
        <dbReference type="SAM" id="SignalP"/>
    </source>
</evidence>
<dbReference type="EMBL" id="QGKL01000012">
    <property type="protein sequence ID" value="PWQ98340.1"/>
    <property type="molecule type" value="Genomic_DNA"/>
</dbReference>
<organism evidence="2 3">
    <name type="scientific">Leucothrix arctica</name>
    <dbReference type="NCBI Taxonomy" id="1481894"/>
    <lineage>
        <taxon>Bacteria</taxon>
        <taxon>Pseudomonadati</taxon>
        <taxon>Pseudomonadota</taxon>
        <taxon>Gammaproteobacteria</taxon>
        <taxon>Thiotrichales</taxon>
        <taxon>Thiotrichaceae</taxon>
        <taxon>Leucothrix</taxon>
    </lineage>
</organism>
<proteinExistence type="predicted"/>
<evidence type="ECO:0000313" key="3">
    <source>
        <dbReference type="Proteomes" id="UP000245506"/>
    </source>
</evidence>
<dbReference type="AlphaFoldDB" id="A0A317CPN7"/>
<accession>A0A317CPN7</accession>
<dbReference type="Gene3D" id="2.40.128.270">
    <property type="match status" value="1"/>
</dbReference>